<sequence>MSIHNDRAGLLYALAGFGTLSIGDAIIKGMGGMWPPTAMASTRYVLAAIGLSAILAAREGWGAVFHMPRARIQWVRGLSVSIATIAMFTAVWLMPLAEATTITFTQPMITALFAAMILGERLRPAAIGATLFAFVGVVIVLRPNFAELGWVALFPLLVASAMAMLMIANRAAAHSASILAMQVYISVTASVILLAATTIGHFSGVEELRMHWPAWHVFARCAFIAVSASIAHWLIYMGTSKAGAATVAPMTYGQLLVAVVLGWLFFDEAPDAIALLGAAIIVGSGLFLWRINRMKRPAKAAP</sequence>
<gene>
    <name evidence="2" type="primary">ribN_1</name>
    <name evidence="2" type="ORF">WYH_00956</name>
</gene>
<evidence type="ECO:0000313" key="3">
    <source>
        <dbReference type="Proteomes" id="UP000034392"/>
    </source>
</evidence>
<dbReference type="AlphaFoldDB" id="A0A0F7KR04"/>
<dbReference type="EMBL" id="CP011452">
    <property type="protein sequence ID" value="AKH42004.1"/>
    <property type="molecule type" value="Genomic_DNA"/>
</dbReference>
<dbReference type="KEGG" id="aay:WYH_00956"/>
<evidence type="ECO:0000259" key="1">
    <source>
        <dbReference type="Pfam" id="PF00892"/>
    </source>
</evidence>
<dbReference type="Pfam" id="PF00892">
    <property type="entry name" value="EamA"/>
    <property type="match status" value="2"/>
</dbReference>
<dbReference type="InterPro" id="IPR037185">
    <property type="entry name" value="EmrE-like"/>
</dbReference>
<dbReference type="RefSeq" id="WP_235979917.1">
    <property type="nucleotide sequence ID" value="NZ_CP011452.2"/>
</dbReference>
<dbReference type="GO" id="GO:0016020">
    <property type="term" value="C:membrane"/>
    <property type="evidence" value="ECO:0007669"/>
    <property type="project" value="InterPro"/>
</dbReference>
<dbReference type="InterPro" id="IPR000620">
    <property type="entry name" value="EamA_dom"/>
</dbReference>
<name>A0A0F7KR04_9SPHN</name>
<feature type="domain" description="EamA" evidence="1">
    <location>
        <begin position="151"/>
        <end position="287"/>
    </location>
</feature>
<organism evidence="2 3">
    <name type="scientific">Croceibacterium atlanticum</name>
    <dbReference type="NCBI Taxonomy" id="1267766"/>
    <lineage>
        <taxon>Bacteria</taxon>
        <taxon>Pseudomonadati</taxon>
        <taxon>Pseudomonadota</taxon>
        <taxon>Alphaproteobacteria</taxon>
        <taxon>Sphingomonadales</taxon>
        <taxon>Erythrobacteraceae</taxon>
        <taxon>Croceibacterium</taxon>
    </lineage>
</organism>
<reference evidence="2" key="1">
    <citation type="submission" date="2015-05" db="EMBL/GenBank/DDBJ databases">
        <title>The complete genome of Altererythrobacter atlanticus strain 26DY36.</title>
        <authorList>
            <person name="Wu Y.-H."/>
            <person name="Cheng H."/>
            <person name="Wu X.-W."/>
        </authorList>
    </citation>
    <scope>NUCLEOTIDE SEQUENCE [LARGE SCALE GENOMIC DNA]</scope>
    <source>
        <strain evidence="2">26DY36</strain>
    </source>
</reference>
<dbReference type="STRING" id="1267766.WYH_00956"/>
<dbReference type="PANTHER" id="PTHR22911">
    <property type="entry name" value="ACYL-MALONYL CONDENSING ENZYME-RELATED"/>
    <property type="match status" value="1"/>
</dbReference>
<protein>
    <submittedName>
        <fullName evidence="2">Riboflavin transporter</fullName>
    </submittedName>
</protein>
<evidence type="ECO:0000313" key="2">
    <source>
        <dbReference type="EMBL" id="AKH42004.1"/>
    </source>
</evidence>
<dbReference type="SUPFAM" id="SSF103481">
    <property type="entry name" value="Multidrug resistance efflux transporter EmrE"/>
    <property type="match status" value="2"/>
</dbReference>
<dbReference type="Proteomes" id="UP000034392">
    <property type="component" value="Chromosome"/>
</dbReference>
<accession>A0A0F7KR04</accession>
<dbReference type="PATRIC" id="fig|1267766.3.peg.961"/>
<proteinExistence type="predicted"/>
<feature type="domain" description="EamA" evidence="1">
    <location>
        <begin position="8"/>
        <end position="141"/>
    </location>
</feature>
<keyword evidence="3" id="KW-1185">Reference proteome</keyword>
<dbReference type="PANTHER" id="PTHR22911:SF135">
    <property type="entry name" value="BLR4310 PROTEIN"/>
    <property type="match status" value="1"/>
</dbReference>